<name>A0ABR4XU56_9BACI</name>
<evidence type="ECO:0000313" key="1">
    <source>
        <dbReference type="EMBL" id="KGR80769.1"/>
    </source>
</evidence>
<comment type="caution">
    <text evidence="1">The sequence shown here is derived from an EMBL/GenBank/DDBJ whole genome shotgun (WGS) entry which is preliminary data.</text>
</comment>
<reference evidence="1 2" key="1">
    <citation type="submission" date="2014-02" db="EMBL/GenBank/DDBJ databases">
        <title>Draft genome sequence of Lysinibacillus boronitolerans NBRC 103108.</title>
        <authorList>
            <person name="Zhang F."/>
            <person name="Wang G."/>
            <person name="Zhang L."/>
        </authorList>
    </citation>
    <scope>NUCLEOTIDE SEQUENCE [LARGE SCALE GENOMIC DNA]</scope>
    <source>
        <strain evidence="1 2">NBRC 103108</strain>
    </source>
</reference>
<evidence type="ECO:0000313" key="2">
    <source>
        <dbReference type="Proteomes" id="UP000030487"/>
    </source>
</evidence>
<gene>
    <name evidence="1" type="ORF">CD31_21900</name>
</gene>
<dbReference type="Proteomes" id="UP000030487">
    <property type="component" value="Unassembled WGS sequence"/>
</dbReference>
<protein>
    <submittedName>
        <fullName evidence="1">Uncharacterized protein</fullName>
    </submittedName>
</protein>
<organism evidence="1 2">
    <name type="scientific">Lysinibacillus boronitolerans JCM 21713 = 10a = NBRC 103108</name>
    <dbReference type="NCBI Taxonomy" id="1294264"/>
    <lineage>
        <taxon>Bacteria</taxon>
        <taxon>Bacillati</taxon>
        <taxon>Bacillota</taxon>
        <taxon>Bacilli</taxon>
        <taxon>Bacillales</taxon>
        <taxon>Bacillaceae</taxon>
        <taxon>Lysinibacillus</taxon>
    </lineage>
</organism>
<dbReference type="RefSeq" id="WP_036080863.1">
    <property type="nucleotide sequence ID" value="NZ_AVCW01000001.1"/>
</dbReference>
<sequence>MLREELKQKIISESTECIAYLTELVNSNRIYDGEVLAIIIDVIKNGPDQLTNSQWNVLLDKGLLPDFYVECDRCEDTIPWSEMYRAIFIARDHYCPFCRYIENKENTRLLD</sequence>
<accession>A0ABR4XU56</accession>
<proteinExistence type="predicted"/>
<dbReference type="EMBL" id="JPVR01000081">
    <property type="protein sequence ID" value="KGR80769.1"/>
    <property type="molecule type" value="Genomic_DNA"/>
</dbReference>
<keyword evidence="2" id="KW-1185">Reference proteome</keyword>